<dbReference type="PANTHER" id="PTHR24379">
    <property type="entry name" value="KRAB AND ZINC FINGER DOMAIN-CONTAINING"/>
    <property type="match status" value="1"/>
</dbReference>
<name>A0A167Z9Y7_9EURO</name>
<accession>A0A167Z9Y7</accession>
<dbReference type="VEuPathDB" id="FungiDB:AAP_03029"/>
<feature type="compositionally biased region" description="Low complexity" evidence="6">
    <location>
        <begin position="264"/>
        <end position="273"/>
    </location>
</feature>
<organism evidence="8 9">
    <name type="scientific">Ascosphaera apis ARSEF 7405</name>
    <dbReference type="NCBI Taxonomy" id="392613"/>
    <lineage>
        <taxon>Eukaryota</taxon>
        <taxon>Fungi</taxon>
        <taxon>Dikarya</taxon>
        <taxon>Ascomycota</taxon>
        <taxon>Pezizomycotina</taxon>
        <taxon>Eurotiomycetes</taxon>
        <taxon>Eurotiomycetidae</taxon>
        <taxon>Onygenales</taxon>
        <taxon>Ascosphaeraceae</taxon>
        <taxon>Ascosphaera</taxon>
    </lineage>
</organism>
<dbReference type="PANTHER" id="PTHR24379:SF121">
    <property type="entry name" value="C2H2-TYPE DOMAIN-CONTAINING PROTEIN"/>
    <property type="match status" value="1"/>
</dbReference>
<dbReference type="InterPro" id="IPR013087">
    <property type="entry name" value="Znf_C2H2_type"/>
</dbReference>
<feature type="compositionally biased region" description="Polar residues" evidence="6">
    <location>
        <begin position="221"/>
        <end position="239"/>
    </location>
</feature>
<comment type="caution">
    <text evidence="8">The sequence shown here is derived from an EMBL/GenBank/DDBJ whole genome shotgun (WGS) entry which is preliminary data.</text>
</comment>
<dbReference type="AlphaFoldDB" id="A0A167Z9Y7"/>
<feature type="domain" description="C2H2-type" evidence="7">
    <location>
        <begin position="56"/>
        <end position="84"/>
    </location>
</feature>
<protein>
    <submittedName>
        <fullName evidence="8">Zinc finger, C2H2-like protein</fullName>
    </submittedName>
</protein>
<dbReference type="Gene3D" id="3.30.160.60">
    <property type="entry name" value="Classic Zinc Finger"/>
    <property type="match status" value="1"/>
</dbReference>
<evidence type="ECO:0000313" key="9">
    <source>
        <dbReference type="Proteomes" id="UP000242877"/>
    </source>
</evidence>
<dbReference type="Proteomes" id="UP000242877">
    <property type="component" value="Unassembled WGS sequence"/>
</dbReference>
<dbReference type="Pfam" id="PF24666">
    <property type="entry name" value="zf-C2H2_fungi_2"/>
    <property type="match status" value="1"/>
</dbReference>
<evidence type="ECO:0000259" key="7">
    <source>
        <dbReference type="PROSITE" id="PS50157"/>
    </source>
</evidence>
<dbReference type="Pfam" id="PF13912">
    <property type="entry name" value="zf-C2H2_6"/>
    <property type="match status" value="2"/>
</dbReference>
<gene>
    <name evidence="8" type="ORF">AAP_03029</name>
</gene>
<keyword evidence="1" id="KW-0479">Metal-binding</keyword>
<evidence type="ECO:0000256" key="5">
    <source>
        <dbReference type="PROSITE-ProRule" id="PRU00042"/>
    </source>
</evidence>
<sequence length="477" mass="51731">MREYDCVQCKLSFNTEKELIKHKANSDRHEFCKRCNEDFENEEALLVHKILSQKHIACHVCGVDFKSESGKDAHVRQMHRAQQDIVCVGCTAKFTRAAALIAHIEAGRCVGISAEKYHEIRQKKDILKEAIEKSLAEKNKDDAPGALLLDIGGAMQNLAIDEKKDDEGSASSKAADDSSQSDMLHGGVSLKGALSSKNGSTRTRSKQPIDLITGGEDVIPSMSSMPVQAPQKQASSIPSMSPRPLTGEWAAKRSPTEQWPTWGSPASTSSESSRPALKGPWAKGAPASLQSNGNSTSWANAARQSTVPVKPTPQQRPQGSRTAATSTQGLASSDQQWDSSYSATPSANNALEQANPALAVLSGKWDPSKFWNDVVGQYVCACDKVFDSQQAFEDHIHSDEHNKGTFRCPGCLKLFKSITALVAHCESASVRCAISRSENFSKILSDISAGILDTDGFNPDGSVKYKAKEFDMDSVEW</sequence>
<evidence type="ECO:0000256" key="2">
    <source>
        <dbReference type="ARBA" id="ARBA00022737"/>
    </source>
</evidence>
<dbReference type="SMART" id="SM00355">
    <property type="entry name" value="ZnF_C2H2"/>
    <property type="match status" value="5"/>
</dbReference>
<evidence type="ECO:0000256" key="1">
    <source>
        <dbReference type="ARBA" id="ARBA00022723"/>
    </source>
</evidence>
<evidence type="ECO:0000256" key="3">
    <source>
        <dbReference type="ARBA" id="ARBA00022771"/>
    </source>
</evidence>
<evidence type="ECO:0000256" key="4">
    <source>
        <dbReference type="ARBA" id="ARBA00022833"/>
    </source>
</evidence>
<keyword evidence="3 5" id="KW-0863">Zinc-finger</keyword>
<feature type="compositionally biased region" description="Low complexity" evidence="6">
    <location>
        <begin position="169"/>
        <end position="182"/>
    </location>
</feature>
<evidence type="ECO:0000256" key="6">
    <source>
        <dbReference type="SAM" id="MobiDB-lite"/>
    </source>
</evidence>
<reference evidence="8 9" key="1">
    <citation type="journal article" date="2016" name="Genome Biol. Evol.">
        <title>Divergent and convergent evolution of fungal pathogenicity.</title>
        <authorList>
            <person name="Shang Y."/>
            <person name="Xiao G."/>
            <person name="Zheng P."/>
            <person name="Cen K."/>
            <person name="Zhan S."/>
            <person name="Wang C."/>
        </authorList>
    </citation>
    <scope>NUCLEOTIDE SEQUENCE [LARGE SCALE GENOMIC DNA]</scope>
    <source>
        <strain evidence="8 9">ARSEF 7405</strain>
    </source>
</reference>
<evidence type="ECO:0000313" key="8">
    <source>
        <dbReference type="EMBL" id="KZZ92374.1"/>
    </source>
</evidence>
<feature type="region of interest" description="Disordered" evidence="6">
    <location>
        <begin position="163"/>
        <end position="347"/>
    </location>
</feature>
<keyword evidence="9" id="KW-1185">Reference proteome</keyword>
<dbReference type="GO" id="GO:0008270">
    <property type="term" value="F:zinc ion binding"/>
    <property type="evidence" value="ECO:0007669"/>
    <property type="project" value="UniProtKB-KW"/>
</dbReference>
<keyword evidence="4" id="KW-0862">Zinc</keyword>
<feature type="compositionally biased region" description="Polar residues" evidence="6">
    <location>
        <begin position="288"/>
        <end position="347"/>
    </location>
</feature>
<dbReference type="PROSITE" id="PS50157">
    <property type="entry name" value="ZINC_FINGER_C2H2_2"/>
    <property type="match status" value="1"/>
</dbReference>
<proteinExistence type="predicted"/>
<dbReference type="OrthoDB" id="8117402at2759"/>
<dbReference type="EMBL" id="AZGZ01000011">
    <property type="protein sequence ID" value="KZZ92374.1"/>
    <property type="molecule type" value="Genomic_DNA"/>
</dbReference>
<dbReference type="PROSITE" id="PS00028">
    <property type="entry name" value="ZINC_FINGER_C2H2_1"/>
    <property type="match status" value="1"/>
</dbReference>
<keyword evidence="2" id="KW-0677">Repeat</keyword>